<evidence type="ECO:0000313" key="1">
    <source>
        <dbReference type="EMBL" id="AZQ63447.1"/>
    </source>
</evidence>
<evidence type="ECO:0000313" key="2">
    <source>
        <dbReference type="Proteomes" id="UP000267268"/>
    </source>
</evidence>
<organism evidence="1 2">
    <name type="scientific">Flammeovirga pectinis</name>
    <dbReference type="NCBI Taxonomy" id="2494373"/>
    <lineage>
        <taxon>Bacteria</taxon>
        <taxon>Pseudomonadati</taxon>
        <taxon>Bacteroidota</taxon>
        <taxon>Cytophagia</taxon>
        <taxon>Cytophagales</taxon>
        <taxon>Flammeovirgaceae</taxon>
        <taxon>Flammeovirga</taxon>
    </lineage>
</organism>
<dbReference type="OrthoDB" id="976022at2"/>
<proteinExistence type="predicted"/>
<sequence>MTKQIFKYIFLVFSTLLFFQCGSSDEKELPDVSEIKINVEVRHLEQEIFALKSKDDIVKFLIENPEIEKKYFLQAGLYPNRHFLVEAIWDFRNKVENDTLKMDADRIFGNFEVQKKEFEEAFKYIKYYYPDFNPPKIYTSISGFANWGFGGDVLDLGDFIVIGLDYFEGPTASYGVPEVPSYISRRYTPEHLVPFSIQMLSNRFNKVNPNDRSVLSHMIAWGKAYEFVDDVMPYTADSIKTGYTAKELKGVNYNEAYIWSHFVENELLYKTERRTVKRYVDDRPVTSEVSEDSPGRLGRWIGWRIVQSYMRANPEVMLPQLMANDNAGKILQKSKYKPKKRK</sequence>
<dbReference type="Proteomes" id="UP000267268">
    <property type="component" value="Chromosome 1"/>
</dbReference>
<keyword evidence="2" id="KW-1185">Reference proteome</keyword>
<reference evidence="1 2" key="1">
    <citation type="submission" date="2018-12" db="EMBL/GenBank/DDBJ databases">
        <title>Flammeovirga pectinis sp. nov., isolated from the gut of the Korean scallop, Patinopecten yessoensis.</title>
        <authorList>
            <person name="Bae J.-W."/>
            <person name="Jeong Y.-S."/>
            <person name="Kang W."/>
        </authorList>
    </citation>
    <scope>NUCLEOTIDE SEQUENCE [LARGE SCALE GENOMIC DNA]</scope>
    <source>
        <strain evidence="1 2">L12M1</strain>
    </source>
</reference>
<dbReference type="Pfam" id="PF25594">
    <property type="entry name" value="GldB_lipo"/>
    <property type="match status" value="1"/>
</dbReference>
<name>A0A3Q9FQ49_9BACT</name>
<dbReference type="InterPro" id="IPR019853">
    <property type="entry name" value="GldB-like"/>
</dbReference>
<dbReference type="AlphaFoldDB" id="A0A3Q9FQ49"/>
<dbReference type="RefSeq" id="WP_126615994.1">
    <property type="nucleotide sequence ID" value="NZ_CP034562.1"/>
</dbReference>
<gene>
    <name evidence="1" type="ORF">EI427_14765</name>
</gene>
<dbReference type="EMBL" id="CP034562">
    <property type="protein sequence ID" value="AZQ63447.1"/>
    <property type="molecule type" value="Genomic_DNA"/>
</dbReference>
<keyword evidence="1" id="KW-0449">Lipoprotein</keyword>
<accession>A0A3Q9FQ49</accession>
<dbReference type="KEGG" id="fll:EI427_14765"/>
<protein>
    <submittedName>
        <fullName evidence="1">Gliding motility lipoprotein GldB</fullName>
    </submittedName>
</protein>